<evidence type="ECO:0000256" key="1">
    <source>
        <dbReference type="SAM" id="Coils"/>
    </source>
</evidence>
<organism evidence="3 4">
    <name type="scientific">Gossypium stocksii</name>
    <dbReference type="NCBI Taxonomy" id="47602"/>
    <lineage>
        <taxon>Eukaryota</taxon>
        <taxon>Viridiplantae</taxon>
        <taxon>Streptophyta</taxon>
        <taxon>Embryophyta</taxon>
        <taxon>Tracheophyta</taxon>
        <taxon>Spermatophyta</taxon>
        <taxon>Magnoliopsida</taxon>
        <taxon>eudicotyledons</taxon>
        <taxon>Gunneridae</taxon>
        <taxon>Pentapetalae</taxon>
        <taxon>rosids</taxon>
        <taxon>malvids</taxon>
        <taxon>Malvales</taxon>
        <taxon>Malvaceae</taxon>
        <taxon>Malvoideae</taxon>
        <taxon>Gossypium</taxon>
    </lineage>
</organism>
<evidence type="ECO:0000313" key="3">
    <source>
        <dbReference type="EMBL" id="KAH1091992.1"/>
    </source>
</evidence>
<accession>A0A9D3VRT8</accession>
<feature type="region of interest" description="Disordered" evidence="2">
    <location>
        <begin position="1"/>
        <end position="20"/>
    </location>
</feature>
<gene>
    <name evidence="3" type="ORF">J1N35_019249</name>
</gene>
<sequence length="81" mass="9010">MIKEVTDQIEPTETCGRARKASRSMGMLLALESRVTSLKESTGNMRKTLKVVNGLTDELDSMKEQLKDFVSESLDSNVEAM</sequence>
<keyword evidence="4" id="KW-1185">Reference proteome</keyword>
<dbReference type="AlphaFoldDB" id="A0A9D3VRT8"/>
<evidence type="ECO:0000313" key="4">
    <source>
        <dbReference type="Proteomes" id="UP000828251"/>
    </source>
</evidence>
<name>A0A9D3VRT8_9ROSI</name>
<dbReference type="EMBL" id="JAIQCV010000006">
    <property type="protein sequence ID" value="KAH1091992.1"/>
    <property type="molecule type" value="Genomic_DNA"/>
</dbReference>
<reference evidence="3 4" key="1">
    <citation type="journal article" date="2021" name="Plant Biotechnol. J.">
        <title>Multi-omics assisted identification of the key and species-specific regulatory components of drought-tolerant mechanisms in Gossypium stocksii.</title>
        <authorList>
            <person name="Yu D."/>
            <person name="Ke L."/>
            <person name="Zhang D."/>
            <person name="Wu Y."/>
            <person name="Sun Y."/>
            <person name="Mei J."/>
            <person name="Sun J."/>
            <person name="Sun Y."/>
        </authorList>
    </citation>
    <scope>NUCLEOTIDE SEQUENCE [LARGE SCALE GENOMIC DNA]</scope>
    <source>
        <strain evidence="4">cv. E1</strain>
        <tissue evidence="3">Leaf</tissue>
    </source>
</reference>
<feature type="coiled-coil region" evidence="1">
    <location>
        <begin position="45"/>
        <end position="72"/>
    </location>
</feature>
<comment type="caution">
    <text evidence="3">The sequence shown here is derived from an EMBL/GenBank/DDBJ whole genome shotgun (WGS) entry which is preliminary data.</text>
</comment>
<evidence type="ECO:0000256" key="2">
    <source>
        <dbReference type="SAM" id="MobiDB-lite"/>
    </source>
</evidence>
<protein>
    <submittedName>
        <fullName evidence="3">Uncharacterized protein</fullName>
    </submittedName>
</protein>
<proteinExistence type="predicted"/>
<keyword evidence="1" id="KW-0175">Coiled coil</keyword>
<dbReference type="Proteomes" id="UP000828251">
    <property type="component" value="Unassembled WGS sequence"/>
</dbReference>